<accession>A0ABN6EQM7</accession>
<protein>
    <submittedName>
        <fullName evidence="1">Uncharacterized protein</fullName>
    </submittedName>
</protein>
<gene>
    <name evidence="1" type="ORF">PSDVSF_19600</name>
</gene>
<keyword evidence="2" id="KW-1185">Reference proteome</keyword>
<reference evidence="1" key="1">
    <citation type="journal article" date="2022" name="Arch. Microbiol.">
        <title>Pseudodesulfovibrio sediminis sp. nov., a mesophilic and neutrophilic sulfate-reducing bacterium isolated from sediment of a brackish lake.</title>
        <authorList>
            <person name="Takahashi A."/>
            <person name="Kojima H."/>
            <person name="Watanabe M."/>
            <person name="Fukui M."/>
        </authorList>
    </citation>
    <scope>NUCLEOTIDE SEQUENCE</scope>
    <source>
        <strain evidence="1">SF6</strain>
    </source>
</reference>
<evidence type="ECO:0000313" key="2">
    <source>
        <dbReference type="Proteomes" id="UP001053296"/>
    </source>
</evidence>
<sequence length="422" mass="46553">MTQFRVLPTPQGDAYLLRSKRGSYLLDGGVLSGFLPALLRERQVRKLRAVVCTFPSPERLGGVVDLMESGHHVSEYWLPESLAVMTEHARAFNGDWAGWCARWGWSVPARTPAPALWETEASSSDRSAQGAAMLLGLGMGAAFGWVPENEIMHDPLELMLHLFEEVAVRVAGRWGHGAESVSHGMHALCRVLPSGGDQLELGMVCGRMLYAEAASMPIQEMSGRRMVVQSLALAAMTALQSLRCAARVRFFRQTGKRENQFIANHPFKCLNGMEVPLPQPLSRTMTPAAMAVEVKKISNDDEGLVYQYGTAECGVLFGGHARMAFLKRGTALVLDRPTVITAPKQGGIAMEAAYGRIVSRQPEKDIWVRTHYSYKRRVSNLFRAQQNTVCLHNCMHRTVNEILLVFHDGRWTCLAGGGCVCS</sequence>
<dbReference type="EMBL" id="AP024485">
    <property type="protein sequence ID" value="BCS88718.1"/>
    <property type="molecule type" value="Genomic_DNA"/>
</dbReference>
<name>A0ABN6EQM7_9BACT</name>
<proteinExistence type="predicted"/>
<organism evidence="1 2">
    <name type="scientific">Pseudodesulfovibrio sediminis</name>
    <dbReference type="NCBI Taxonomy" id="2810563"/>
    <lineage>
        <taxon>Bacteria</taxon>
        <taxon>Pseudomonadati</taxon>
        <taxon>Thermodesulfobacteriota</taxon>
        <taxon>Desulfovibrionia</taxon>
        <taxon>Desulfovibrionales</taxon>
        <taxon>Desulfovibrionaceae</taxon>
    </lineage>
</organism>
<dbReference type="Proteomes" id="UP001053296">
    <property type="component" value="Chromosome"/>
</dbReference>
<evidence type="ECO:0000313" key="1">
    <source>
        <dbReference type="EMBL" id="BCS88718.1"/>
    </source>
</evidence>